<organism evidence="1 2">
    <name type="scientific">Gemmobacter lutimaris</name>
    <dbReference type="NCBI Taxonomy" id="2306023"/>
    <lineage>
        <taxon>Bacteria</taxon>
        <taxon>Pseudomonadati</taxon>
        <taxon>Pseudomonadota</taxon>
        <taxon>Alphaproteobacteria</taxon>
        <taxon>Rhodobacterales</taxon>
        <taxon>Paracoccaceae</taxon>
        <taxon>Gemmobacter</taxon>
    </lineage>
</organism>
<evidence type="ECO:0000313" key="1">
    <source>
        <dbReference type="EMBL" id="RID91200.1"/>
    </source>
</evidence>
<dbReference type="EMBL" id="QXXQ01000007">
    <property type="protein sequence ID" value="RID91200.1"/>
    <property type="molecule type" value="Genomic_DNA"/>
</dbReference>
<reference evidence="1 2" key="1">
    <citation type="submission" date="2018-09" db="EMBL/GenBank/DDBJ databases">
        <title>Gemmobacter lutimaris sp. nov., a marine bacterium isolated from tidal flat.</title>
        <authorList>
            <person name="Lee D.W."/>
            <person name="Yoo Y."/>
            <person name="Kim J.-J."/>
            <person name="Kim B.S."/>
        </authorList>
    </citation>
    <scope>NUCLEOTIDE SEQUENCE [LARGE SCALE GENOMIC DNA]</scope>
    <source>
        <strain evidence="1 2">YJ-T1-11</strain>
    </source>
</reference>
<comment type="caution">
    <text evidence="1">The sequence shown here is derived from an EMBL/GenBank/DDBJ whole genome shotgun (WGS) entry which is preliminary data.</text>
</comment>
<dbReference type="RefSeq" id="WP_147373489.1">
    <property type="nucleotide sequence ID" value="NZ_QXXQ01000007.1"/>
</dbReference>
<proteinExistence type="predicted"/>
<keyword evidence="2" id="KW-1185">Reference proteome</keyword>
<dbReference type="OrthoDB" id="7867602at2"/>
<dbReference type="AlphaFoldDB" id="A0A398BTE1"/>
<gene>
    <name evidence="1" type="ORF">D2N39_13140</name>
</gene>
<evidence type="ECO:0000313" key="2">
    <source>
        <dbReference type="Proteomes" id="UP000266649"/>
    </source>
</evidence>
<dbReference type="Proteomes" id="UP000266649">
    <property type="component" value="Unassembled WGS sequence"/>
</dbReference>
<accession>A0A398BTE1</accession>
<protein>
    <submittedName>
        <fullName evidence="1">Uncharacterized protein</fullName>
    </submittedName>
</protein>
<name>A0A398BTE1_9RHOB</name>
<sequence>MSRMRILAKVRTNPDYKVLAAYLEKIGLSFEVCPPTGKGHPFLRIDLPNSAAPLLFHISCTPMGRVNGDTRVCKLKRALAGAGYRLDQA</sequence>